<organism evidence="2 3">
    <name type="scientific">Oryza meyeriana var. granulata</name>
    <dbReference type="NCBI Taxonomy" id="110450"/>
    <lineage>
        <taxon>Eukaryota</taxon>
        <taxon>Viridiplantae</taxon>
        <taxon>Streptophyta</taxon>
        <taxon>Embryophyta</taxon>
        <taxon>Tracheophyta</taxon>
        <taxon>Spermatophyta</taxon>
        <taxon>Magnoliopsida</taxon>
        <taxon>Liliopsida</taxon>
        <taxon>Poales</taxon>
        <taxon>Poaceae</taxon>
        <taxon>BOP clade</taxon>
        <taxon>Oryzoideae</taxon>
        <taxon>Oryzeae</taxon>
        <taxon>Oryzinae</taxon>
        <taxon>Oryza</taxon>
        <taxon>Oryza meyeriana</taxon>
    </lineage>
</organism>
<comment type="caution">
    <text evidence="2">The sequence shown here is derived from an EMBL/GenBank/DDBJ whole genome shotgun (WGS) entry which is preliminary data.</text>
</comment>
<accession>A0A6G1D4J0</accession>
<proteinExistence type="predicted"/>
<sequence length="165" mass="17398">MGLPSPPLITTLNGTAAEAARGVNFAGEEGARGMIFLMGSVGQQLRLATETLQLLRLEAATPQDADVAAAGAVFVLSFGTDASAPKHGRLLADRVARTVVELYEAGVRRRAVMGVAPLGCAPRVMWEGLHLVDGRSCVEEANELVQVYNARLAAQLEPTPQRHVG</sequence>
<dbReference type="AlphaFoldDB" id="A0A6G1D4J0"/>
<name>A0A6G1D4J0_9ORYZ</name>
<dbReference type="PANTHER" id="PTHR45648:SF7">
    <property type="entry name" value="OS12G0126100 PROTEIN"/>
    <property type="match status" value="1"/>
</dbReference>
<evidence type="ECO:0000256" key="1">
    <source>
        <dbReference type="ARBA" id="ARBA00022801"/>
    </source>
</evidence>
<dbReference type="OrthoDB" id="1600564at2759"/>
<dbReference type="InterPro" id="IPR051058">
    <property type="entry name" value="GDSL_Est/Lipase"/>
</dbReference>
<dbReference type="Gene3D" id="3.40.50.1110">
    <property type="entry name" value="SGNH hydrolase"/>
    <property type="match status" value="1"/>
</dbReference>
<gene>
    <name evidence="2" type="ORF">E2562_015811</name>
</gene>
<dbReference type="EMBL" id="SPHZ02000007">
    <property type="protein sequence ID" value="KAF0907310.1"/>
    <property type="molecule type" value="Genomic_DNA"/>
</dbReference>
<reference evidence="2 3" key="1">
    <citation type="submission" date="2019-11" db="EMBL/GenBank/DDBJ databases">
        <title>Whole genome sequence of Oryza granulata.</title>
        <authorList>
            <person name="Li W."/>
        </authorList>
    </citation>
    <scope>NUCLEOTIDE SEQUENCE [LARGE SCALE GENOMIC DNA]</scope>
    <source>
        <strain evidence="3">cv. Menghai</strain>
        <tissue evidence="2">Leaf</tissue>
    </source>
</reference>
<keyword evidence="1" id="KW-0378">Hydrolase</keyword>
<keyword evidence="3" id="KW-1185">Reference proteome</keyword>
<dbReference type="GO" id="GO:0016787">
    <property type="term" value="F:hydrolase activity"/>
    <property type="evidence" value="ECO:0007669"/>
    <property type="project" value="UniProtKB-KW"/>
</dbReference>
<evidence type="ECO:0000313" key="3">
    <source>
        <dbReference type="Proteomes" id="UP000479710"/>
    </source>
</evidence>
<dbReference type="InterPro" id="IPR036514">
    <property type="entry name" value="SGNH_hydro_sf"/>
</dbReference>
<dbReference type="Proteomes" id="UP000479710">
    <property type="component" value="Unassembled WGS sequence"/>
</dbReference>
<protein>
    <submittedName>
        <fullName evidence="2">Uncharacterized protein</fullName>
    </submittedName>
</protein>
<evidence type="ECO:0000313" key="2">
    <source>
        <dbReference type="EMBL" id="KAF0907310.1"/>
    </source>
</evidence>
<dbReference type="PANTHER" id="PTHR45648">
    <property type="entry name" value="GDSL LIPASE/ACYLHYDROLASE FAMILY PROTEIN (AFU_ORTHOLOGUE AFUA_4G14700)"/>
    <property type="match status" value="1"/>
</dbReference>